<sequence>MEICGAQVRIARNQPLVHLRPRHPPLAKAEDINTSVAIIYSFVSGAKTMLNPHSIFNNYVDVRDVAFAHIQAVVLPEAANQCFATVDGAYNLVPATIKKNFPQHTSFQRREGTRRITTPRLRLTITSRAMSWALTTAPWRRALWTRSSRSSSSFELCACVGQLAIP</sequence>
<reference evidence="1 2" key="1">
    <citation type="journal article" date="2016" name="Mol. Biol. Evol.">
        <title>Comparative Genomics of Early-Diverging Mushroom-Forming Fungi Provides Insights into the Origins of Lignocellulose Decay Capabilities.</title>
        <authorList>
            <person name="Nagy L.G."/>
            <person name="Riley R."/>
            <person name="Tritt A."/>
            <person name="Adam C."/>
            <person name="Daum C."/>
            <person name="Floudas D."/>
            <person name="Sun H."/>
            <person name="Yadav J.S."/>
            <person name="Pangilinan J."/>
            <person name="Larsson K.H."/>
            <person name="Matsuura K."/>
            <person name="Barry K."/>
            <person name="Labutti K."/>
            <person name="Kuo R."/>
            <person name="Ohm R.A."/>
            <person name="Bhattacharya S.S."/>
            <person name="Shirouzu T."/>
            <person name="Yoshinaga Y."/>
            <person name="Martin F.M."/>
            <person name="Grigoriev I.V."/>
            <person name="Hibbett D.S."/>
        </authorList>
    </citation>
    <scope>NUCLEOTIDE SEQUENCE [LARGE SCALE GENOMIC DNA]</scope>
    <source>
        <strain evidence="1 2">HHB14362 ss-1</strain>
    </source>
</reference>
<dbReference type="OrthoDB" id="2735536at2759"/>
<protein>
    <submittedName>
        <fullName evidence="1">Uncharacterized protein</fullName>
    </submittedName>
</protein>
<organism evidence="1 2">
    <name type="scientific">Neolentinus lepideus HHB14362 ss-1</name>
    <dbReference type="NCBI Taxonomy" id="1314782"/>
    <lineage>
        <taxon>Eukaryota</taxon>
        <taxon>Fungi</taxon>
        <taxon>Dikarya</taxon>
        <taxon>Basidiomycota</taxon>
        <taxon>Agaricomycotina</taxon>
        <taxon>Agaricomycetes</taxon>
        <taxon>Gloeophyllales</taxon>
        <taxon>Gloeophyllaceae</taxon>
        <taxon>Neolentinus</taxon>
    </lineage>
</organism>
<gene>
    <name evidence="1" type="ORF">NEOLEDRAFT_534771</name>
</gene>
<keyword evidence="2" id="KW-1185">Reference proteome</keyword>
<dbReference type="EMBL" id="KV425584">
    <property type="protein sequence ID" value="KZT23525.1"/>
    <property type="molecule type" value="Genomic_DNA"/>
</dbReference>
<dbReference type="AlphaFoldDB" id="A0A165RAD3"/>
<dbReference type="STRING" id="1314782.A0A165RAD3"/>
<name>A0A165RAD3_9AGAM</name>
<accession>A0A165RAD3</accession>
<dbReference type="Gene3D" id="3.40.50.720">
    <property type="entry name" value="NAD(P)-binding Rossmann-like Domain"/>
    <property type="match status" value="1"/>
</dbReference>
<evidence type="ECO:0000313" key="1">
    <source>
        <dbReference type="EMBL" id="KZT23525.1"/>
    </source>
</evidence>
<dbReference type="Proteomes" id="UP000076761">
    <property type="component" value="Unassembled WGS sequence"/>
</dbReference>
<dbReference type="InParanoid" id="A0A165RAD3"/>
<evidence type="ECO:0000313" key="2">
    <source>
        <dbReference type="Proteomes" id="UP000076761"/>
    </source>
</evidence>
<proteinExistence type="predicted"/>